<evidence type="ECO:0000256" key="9">
    <source>
        <dbReference type="ARBA" id="ARBA00023310"/>
    </source>
</evidence>
<keyword evidence="2 13" id="KW-0813">Transport</keyword>
<dbReference type="PANTHER" id="PTHR33445:SF1">
    <property type="entry name" value="ATP SYNTHASE SUBUNIT B"/>
    <property type="match status" value="1"/>
</dbReference>
<evidence type="ECO:0000256" key="4">
    <source>
        <dbReference type="ARBA" id="ARBA00022692"/>
    </source>
</evidence>
<feature type="chain" id="PRO_5016687535" description="ATP synthase subunit b" evidence="16">
    <location>
        <begin position="21"/>
        <end position="187"/>
    </location>
</feature>
<keyword evidence="4 13" id="KW-0812">Transmembrane</keyword>
<keyword evidence="18" id="KW-1185">Reference proteome</keyword>
<evidence type="ECO:0000256" key="10">
    <source>
        <dbReference type="ARBA" id="ARBA00025198"/>
    </source>
</evidence>
<dbReference type="NCBIfam" id="NF009989">
    <property type="entry name" value="PRK13455.1"/>
    <property type="match status" value="1"/>
</dbReference>
<dbReference type="GO" id="GO:0046961">
    <property type="term" value="F:proton-transporting ATPase activity, rotational mechanism"/>
    <property type="evidence" value="ECO:0007669"/>
    <property type="project" value="TreeGrafter"/>
</dbReference>
<evidence type="ECO:0000256" key="7">
    <source>
        <dbReference type="ARBA" id="ARBA00023065"/>
    </source>
</evidence>
<evidence type="ECO:0000313" key="18">
    <source>
        <dbReference type="Proteomes" id="UP000253977"/>
    </source>
</evidence>
<dbReference type="GO" id="GO:0005886">
    <property type="term" value="C:plasma membrane"/>
    <property type="evidence" value="ECO:0007669"/>
    <property type="project" value="UniProtKB-SubCell"/>
</dbReference>
<dbReference type="AlphaFoldDB" id="A0A369TQV3"/>
<keyword evidence="13" id="KW-1003">Cell membrane</keyword>
<feature type="coiled-coil region" evidence="15">
    <location>
        <begin position="63"/>
        <end position="148"/>
    </location>
</feature>
<evidence type="ECO:0000256" key="13">
    <source>
        <dbReference type="HAMAP-Rule" id="MF_01398"/>
    </source>
</evidence>
<keyword evidence="7 13" id="KW-0406">Ion transport</keyword>
<comment type="function">
    <text evidence="10 13">F(1)F(0) ATP synthase produces ATP from ADP in the presence of a proton or sodium gradient. F-type ATPases consist of two structural domains, F(1) containing the extramembraneous catalytic core and F(0) containing the membrane proton channel, linked together by a central stalk and a peripheral stalk. During catalysis, ATP synthesis in the catalytic domain of F(1) is coupled via a rotary mechanism of the central stalk subunits to proton translocation.</text>
</comment>
<organism evidence="17 18">
    <name type="scientific">Thalassococcus profundi</name>
    <dbReference type="NCBI Taxonomy" id="2282382"/>
    <lineage>
        <taxon>Bacteria</taxon>
        <taxon>Pseudomonadati</taxon>
        <taxon>Pseudomonadota</taxon>
        <taxon>Alphaproteobacteria</taxon>
        <taxon>Rhodobacterales</taxon>
        <taxon>Roseobacteraceae</taxon>
        <taxon>Thalassococcus</taxon>
    </lineage>
</organism>
<evidence type="ECO:0000256" key="16">
    <source>
        <dbReference type="SAM" id="SignalP"/>
    </source>
</evidence>
<comment type="function">
    <text evidence="11">Component of the F(0) channel, it forms part of the peripheral stalk, linking F(1) to F(0). The b'-subunit is a diverged and duplicated form of b found in plants and photosynthetic bacteria.</text>
</comment>
<dbReference type="HAMAP" id="MF_01398">
    <property type="entry name" value="ATP_synth_b_bprime"/>
    <property type="match status" value="1"/>
</dbReference>
<sequence>MHKLTGSVLLSLVAATPAFAAGDVFFSLTNTDFVVTLAFILFLVVLVYFKVPSLLAGMLDKRAQGIQDELSEARALREEAQTLLASYERKQREVQEQADRIVAQAREEAELAAEQAKADIAKSLERRMAAAEDQIASAEASAVREVRNSAITVAVQAAKDVMAKQMTDAEANKRIDASIDEVSAKLH</sequence>
<keyword evidence="8 13" id="KW-0472">Membrane</keyword>
<feature type="transmembrane region" description="Helical" evidence="13">
    <location>
        <begin position="30"/>
        <end position="49"/>
    </location>
</feature>
<evidence type="ECO:0000256" key="3">
    <source>
        <dbReference type="ARBA" id="ARBA00022547"/>
    </source>
</evidence>
<evidence type="ECO:0000256" key="12">
    <source>
        <dbReference type="ARBA" id="ARBA00037847"/>
    </source>
</evidence>
<feature type="signal peptide" evidence="16">
    <location>
        <begin position="1"/>
        <end position="20"/>
    </location>
</feature>
<dbReference type="GO" id="GO:0045259">
    <property type="term" value="C:proton-transporting ATP synthase complex"/>
    <property type="evidence" value="ECO:0007669"/>
    <property type="project" value="UniProtKB-KW"/>
</dbReference>
<dbReference type="OrthoDB" id="8479836at2"/>
<gene>
    <name evidence="13" type="primary">atpF</name>
    <name evidence="17" type="ORF">DU478_02930</name>
</gene>
<keyword evidence="5 13" id="KW-0375">Hydrogen ion transport</keyword>
<comment type="caution">
    <text evidence="17">The sequence shown here is derived from an EMBL/GenBank/DDBJ whole genome shotgun (WGS) entry which is preliminary data.</text>
</comment>
<reference evidence="17 18" key="1">
    <citation type="submission" date="2018-07" db="EMBL/GenBank/DDBJ databases">
        <title>Thalassococcus profundi sp. nov., a marine bacterium isolated from deep seawater of Okinawa Trough.</title>
        <authorList>
            <person name="Yu M."/>
        </authorList>
    </citation>
    <scope>NUCLEOTIDE SEQUENCE [LARGE SCALE GENOMIC DNA]</scope>
    <source>
        <strain evidence="17 18">WRAS1</strain>
    </source>
</reference>
<keyword evidence="15" id="KW-0175">Coiled coil</keyword>
<dbReference type="CDD" id="cd06503">
    <property type="entry name" value="ATP-synt_Fo_b"/>
    <property type="match status" value="1"/>
</dbReference>
<evidence type="ECO:0000256" key="14">
    <source>
        <dbReference type="RuleBase" id="RU003848"/>
    </source>
</evidence>
<protein>
    <recommendedName>
        <fullName evidence="13">ATP synthase subunit b</fullName>
    </recommendedName>
    <alternativeName>
        <fullName evidence="13">ATP synthase F(0) sector subunit b</fullName>
    </alternativeName>
    <alternativeName>
        <fullName evidence="13">ATPase subunit I</fullName>
    </alternativeName>
    <alternativeName>
        <fullName evidence="13">F-type ATPase subunit b</fullName>
        <shortName evidence="13">F-ATPase subunit b</shortName>
    </alternativeName>
</protein>
<dbReference type="GO" id="GO:0046933">
    <property type="term" value="F:proton-transporting ATP synthase activity, rotational mechanism"/>
    <property type="evidence" value="ECO:0007669"/>
    <property type="project" value="UniProtKB-UniRule"/>
</dbReference>
<evidence type="ECO:0000256" key="1">
    <source>
        <dbReference type="ARBA" id="ARBA00005513"/>
    </source>
</evidence>
<accession>A0A369TQV3</accession>
<keyword evidence="9 13" id="KW-0066">ATP synthesis</keyword>
<evidence type="ECO:0000256" key="15">
    <source>
        <dbReference type="SAM" id="Coils"/>
    </source>
</evidence>
<dbReference type="GO" id="GO:0012505">
    <property type="term" value="C:endomembrane system"/>
    <property type="evidence" value="ECO:0007669"/>
    <property type="project" value="UniProtKB-SubCell"/>
</dbReference>
<evidence type="ECO:0000256" key="6">
    <source>
        <dbReference type="ARBA" id="ARBA00022989"/>
    </source>
</evidence>
<comment type="similarity">
    <text evidence="1 13 14">Belongs to the ATPase B chain family.</text>
</comment>
<evidence type="ECO:0000256" key="2">
    <source>
        <dbReference type="ARBA" id="ARBA00022448"/>
    </source>
</evidence>
<comment type="subunit">
    <text evidence="13">F-type ATPases have 2 components, F(1) - the catalytic core - and F(0) - the membrane proton channel. F(1) has five subunits: alpha(3), beta(3), gamma(1), delta(1), epsilon(1). F(0) has three main subunits: a(1), b(2) and c(10-14). The alpha and beta chains form an alternating ring which encloses part of the gamma chain. F(1) is attached to F(0) by a central stalk formed by the gamma and epsilon chains, while a peripheral stalk is formed by the delta and b chains.</text>
</comment>
<dbReference type="Proteomes" id="UP000253977">
    <property type="component" value="Unassembled WGS sequence"/>
</dbReference>
<keyword evidence="6 13" id="KW-1133">Transmembrane helix</keyword>
<keyword evidence="16" id="KW-0732">Signal</keyword>
<dbReference type="InterPro" id="IPR050059">
    <property type="entry name" value="ATP_synthase_B_chain"/>
</dbReference>
<evidence type="ECO:0000256" key="8">
    <source>
        <dbReference type="ARBA" id="ARBA00023136"/>
    </source>
</evidence>
<evidence type="ECO:0000256" key="5">
    <source>
        <dbReference type="ARBA" id="ARBA00022781"/>
    </source>
</evidence>
<keyword evidence="3 13" id="KW-0138">CF(0)</keyword>
<dbReference type="PANTHER" id="PTHR33445">
    <property type="entry name" value="ATP SYNTHASE SUBUNIT B', CHLOROPLASTIC"/>
    <property type="match status" value="1"/>
</dbReference>
<dbReference type="Pfam" id="PF00430">
    <property type="entry name" value="ATP-synt_B"/>
    <property type="match status" value="1"/>
</dbReference>
<comment type="subcellular location">
    <subcellularLocation>
        <location evidence="13">Cell membrane</location>
        <topology evidence="13">Single-pass membrane protein</topology>
    </subcellularLocation>
    <subcellularLocation>
        <location evidence="12">Endomembrane system</location>
        <topology evidence="12">Single-pass membrane protein</topology>
    </subcellularLocation>
</comment>
<name>A0A369TQV3_9RHOB</name>
<dbReference type="RefSeq" id="WP_114509437.1">
    <property type="nucleotide sequence ID" value="NZ_QPMK01000002.1"/>
</dbReference>
<evidence type="ECO:0000313" key="17">
    <source>
        <dbReference type="EMBL" id="RDD67623.1"/>
    </source>
</evidence>
<dbReference type="InterPro" id="IPR002146">
    <property type="entry name" value="ATP_synth_b/b'su_bac/chlpt"/>
</dbReference>
<evidence type="ECO:0000256" key="11">
    <source>
        <dbReference type="ARBA" id="ARBA00025614"/>
    </source>
</evidence>
<dbReference type="EMBL" id="QPMK01000002">
    <property type="protein sequence ID" value="RDD67623.1"/>
    <property type="molecule type" value="Genomic_DNA"/>
</dbReference>
<proteinExistence type="inferred from homology"/>